<comment type="caution">
    <text evidence="1">The sequence shown here is derived from an EMBL/GenBank/DDBJ whole genome shotgun (WGS) entry which is preliminary data.</text>
</comment>
<evidence type="ECO:0000313" key="1">
    <source>
        <dbReference type="EMBL" id="OSC31760.1"/>
    </source>
</evidence>
<sequence>MSSGSDHFGSGGDSRPVAASRRGAEVFQLEAVGAVRWTFRSGVREEVIWDWQARNSPPLRSLQPVRETRASWHARHIPVSAFSMSNDDHVWLESGLEHDLLRKCDRDPRVSWLVSQPFRLSWGGPTPGRHTPDLLSLSAEDDVTVWDARRLDEQDETFSFQAEVTRKCCETVGWRYEVFNGLATVERLNLLWLHGFRRRPDWLPRQIGLIRRVAGADGISLGDLFAFDDGSGELKSVVWHLIWLGALSVDLMAPIDDDSFVAVDEELWDV</sequence>
<evidence type="ECO:0008006" key="3">
    <source>
        <dbReference type="Google" id="ProtNLM"/>
    </source>
</evidence>
<gene>
    <name evidence="1" type="ORF">B8W69_04315</name>
</gene>
<dbReference type="NCBIfam" id="NF033179">
    <property type="entry name" value="TnsA_like_Actin"/>
    <property type="match status" value="1"/>
</dbReference>
<dbReference type="EMBL" id="NCXM01000003">
    <property type="protein sequence ID" value="OSC31760.1"/>
    <property type="molecule type" value="Genomic_DNA"/>
</dbReference>
<name>A0A1X2LCM3_9MYCO</name>
<keyword evidence="2" id="KW-1185">Reference proteome</keyword>
<dbReference type="InterPro" id="IPR048000">
    <property type="entry name" value="TnsA-like"/>
</dbReference>
<organism evidence="1 2">
    <name type="scientific">Mycolicibacterium vulneris</name>
    <dbReference type="NCBI Taxonomy" id="547163"/>
    <lineage>
        <taxon>Bacteria</taxon>
        <taxon>Bacillati</taxon>
        <taxon>Actinomycetota</taxon>
        <taxon>Actinomycetes</taxon>
        <taxon>Mycobacteriales</taxon>
        <taxon>Mycobacteriaceae</taxon>
        <taxon>Mycolicibacterium</taxon>
    </lineage>
</organism>
<proteinExistence type="predicted"/>
<reference evidence="1 2" key="1">
    <citation type="submission" date="2017-04" db="EMBL/GenBank/DDBJ databases">
        <title>The new phylogeny of genus Mycobacterium.</title>
        <authorList>
            <person name="Tortoli E."/>
            <person name="Trovato A."/>
            <person name="Cirillo D.M."/>
        </authorList>
    </citation>
    <scope>NUCLEOTIDE SEQUENCE [LARGE SCALE GENOMIC DNA]</scope>
    <source>
        <strain evidence="1 2">DSM 45247</strain>
    </source>
</reference>
<evidence type="ECO:0000313" key="2">
    <source>
        <dbReference type="Proteomes" id="UP000242320"/>
    </source>
</evidence>
<accession>A0A1X2LCM3</accession>
<protein>
    <recommendedName>
        <fullName evidence="3">TnsA-like heteromeric transposase endonuclease subunit</fullName>
    </recommendedName>
</protein>
<dbReference type="AlphaFoldDB" id="A0A1X2LCM3"/>
<dbReference type="Proteomes" id="UP000242320">
    <property type="component" value="Unassembled WGS sequence"/>
</dbReference>